<evidence type="ECO:0000256" key="1">
    <source>
        <dbReference type="SAM" id="MobiDB-lite"/>
    </source>
</evidence>
<evidence type="ECO:0000313" key="3">
    <source>
        <dbReference type="Proteomes" id="UP000469949"/>
    </source>
</evidence>
<reference evidence="2 3" key="1">
    <citation type="submission" date="2019-10" db="EMBL/GenBank/DDBJ databases">
        <title>Draft Genome Sequence of the Caffeine Degrading Methylotroph Methylorubrum populi PINKEL.</title>
        <authorList>
            <person name="Dawson S.C."/>
            <person name="Zhang X."/>
            <person name="Wright M.E."/>
            <person name="Sharma G."/>
            <person name="Langner J.T."/>
            <person name="Ditty J.L."/>
            <person name="Subuyuj G.A."/>
        </authorList>
    </citation>
    <scope>NUCLEOTIDE SEQUENCE [LARGE SCALE GENOMIC DNA]</scope>
    <source>
        <strain evidence="2 3">Pinkel</strain>
    </source>
</reference>
<feature type="region of interest" description="Disordered" evidence="1">
    <location>
        <begin position="1"/>
        <end position="33"/>
    </location>
</feature>
<accession>A0A833MZ94</accession>
<dbReference type="Proteomes" id="UP000469949">
    <property type="component" value="Unassembled WGS sequence"/>
</dbReference>
<evidence type="ECO:0000313" key="2">
    <source>
        <dbReference type="EMBL" id="KAB7785141.1"/>
    </source>
</evidence>
<feature type="region of interest" description="Disordered" evidence="1">
    <location>
        <begin position="55"/>
        <end position="89"/>
    </location>
</feature>
<sequence length="89" mass="8824">MPRVRSHAPGAAIPHGFSPQACGPTPGAATNGPGCGMDADLRVYKASRSSRIDALPFKGSDGGWVGSGDAGSGEGRTVREAAGETAWGG</sequence>
<comment type="caution">
    <text evidence="2">The sequence shown here is derived from an EMBL/GenBank/DDBJ whole genome shotgun (WGS) entry which is preliminary data.</text>
</comment>
<protein>
    <submittedName>
        <fullName evidence="2">Uncharacterized protein</fullName>
    </submittedName>
</protein>
<feature type="compositionally biased region" description="Gly residues" evidence="1">
    <location>
        <begin position="60"/>
        <end position="74"/>
    </location>
</feature>
<name>A0A833MZ94_9HYPH</name>
<organism evidence="2 3">
    <name type="scientific">Methylorubrum populi</name>
    <dbReference type="NCBI Taxonomy" id="223967"/>
    <lineage>
        <taxon>Bacteria</taxon>
        <taxon>Pseudomonadati</taxon>
        <taxon>Pseudomonadota</taxon>
        <taxon>Alphaproteobacteria</taxon>
        <taxon>Hyphomicrobiales</taxon>
        <taxon>Methylobacteriaceae</taxon>
        <taxon>Methylorubrum</taxon>
    </lineage>
</organism>
<gene>
    <name evidence="2" type="ORF">F8B43_3174</name>
</gene>
<dbReference type="AlphaFoldDB" id="A0A833MZ94"/>
<dbReference type="EMBL" id="WEKV01000010">
    <property type="protein sequence ID" value="KAB7785141.1"/>
    <property type="molecule type" value="Genomic_DNA"/>
</dbReference>
<feature type="compositionally biased region" description="Low complexity" evidence="1">
    <location>
        <begin position="21"/>
        <end position="32"/>
    </location>
</feature>
<proteinExistence type="predicted"/>